<feature type="transmembrane region" description="Helical" evidence="2">
    <location>
        <begin position="22"/>
        <end position="46"/>
    </location>
</feature>
<sequence>MESRELIFQFEKKRNYFRIKSLLGKMLSIVGLTLLSPLFLIVFLSLKLTEPKAPVLFKQIRNGKDTKEFNIYKFRTMHVDAEDRMEELVQFNEVEGAMFKMKNDPRVTKIGRFLRKTSIDELPQLINVLKGEMALVGPRPPLPRELTEYSDYDMQRLMVTPGCTGLWQVSGRNELSFDEMVELDLTYIKKMSLWMDLKIMLKTFFVMVVPKNGY</sequence>
<evidence type="ECO:0000313" key="4">
    <source>
        <dbReference type="EMBL" id="MDT1973176.1"/>
    </source>
</evidence>
<dbReference type="PANTHER" id="PTHR30576:SF10">
    <property type="entry name" value="SLL5057 PROTEIN"/>
    <property type="match status" value="1"/>
</dbReference>
<dbReference type="PANTHER" id="PTHR30576">
    <property type="entry name" value="COLANIC BIOSYNTHESIS UDP-GLUCOSE LIPID CARRIER TRANSFERASE"/>
    <property type="match status" value="1"/>
</dbReference>
<dbReference type="AlphaFoldDB" id="A0AAW8R5U7"/>
<keyword evidence="2" id="KW-1133">Transmembrane helix</keyword>
<keyword evidence="2" id="KW-0812">Transmembrane</keyword>
<proteinExistence type="inferred from homology"/>
<evidence type="ECO:0000256" key="2">
    <source>
        <dbReference type="SAM" id="Phobius"/>
    </source>
</evidence>
<name>A0AAW8R5U7_CARDV</name>
<comment type="caution">
    <text evidence="4">The sequence shown here is derived from an EMBL/GenBank/DDBJ whole genome shotgun (WGS) entry which is preliminary data.</text>
</comment>
<gene>
    <name evidence="4" type="ORF">MX635_02070</name>
</gene>
<evidence type="ECO:0000256" key="1">
    <source>
        <dbReference type="ARBA" id="ARBA00006464"/>
    </source>
</evidence>
<comment type="similarity">
    <text evidence="1">Belongs to the bacterial sugar transferase family.</text>
</comment>
<keyword evidence="2" id="KW-0472">Membrane</keyword>
<dbReference type="EMBL" id="JALRMR010000002">
    <property type="protein sequence ID" value="MDT1973176.1"/>
    <property type="molecule type" value="Genomic_DNA"/>
</dbReference>
<dbReference type="RefSeq" id="WP_311779894.1">
    <property type="nucleotide sequence ID" value="NZ_JALRMQ010000004.1"/>
</dbReference>
<evidence type="ECO:0000313" key="5">
    <source>
        <dbReference type="Proteomes" id="UP001249945"/>
    </source>
</evidence>
<keyword evidence="4" id="KW-0808">Transferase</keyword>
<dbReference type="GO" id="GO:0016780">
    <property type="term" value="F:phosphotransferase activity, for other substituted phosphate groups"/>
    <property type="evidence" value="ECO:0007669"/>
    <property type="project" value="TreeGrafter"/>
</dbReference>
<feature type="domain" description="Bacterial sugar transferase" evidence="3">
    <location>
        <begin position="20"/>
        <end position="208"/>
    </location>
</feature>
<accession>A0AAW8R5U7</accession>
<dbReference type="InterPro" id="IPR003362">
    <property type="entry name" value="Bact_transf"/>
</dbReference>
<protein>
    <submittedName>
        <fullName evidence="4">Sugar transferase</fullName>
    </submittedName>
</protein>
<dbReference type="Pfam" id="PF02397">
    <property type="entry name" value="Bac_transf"/>
    <property type="match status" value="1"/>
</dbReference>
<evidence type="ECO:0000259" key="3">
    <source>
        <dbReference type="Pfam" id="PF02397"/>
    </source>
</evidence>
<dbReference type="Proteomes" id="UP001249945">
    <property type="component" value="Unassembled WGS sequence"/>
</dbReference>
<organism evidence="4 5">
    <name type="scientific">Carnobacterium divergens</name>
    <name type="common">Lactobacillus divergens</name>
    <dbReference type="NCBI Taxonomy" id="2748"/>
    <lineage>
        <taxon>Bacteria</taxon>
        <taxon>Bacillati</taxon>
        <taxon>Bacillota</taxon>
        <taxon>Bacilli</taxon>
        <taxon>Lactobacillales</taxon>
        <taxon>Carnobacteriaceae</taxon>
        <taxon>Carnobacterium</taxon>
    </lineage>
</organism>
<reference evidence="4" key="1">
    <citation type="submission" date="2022-04" db="EMBL/GenBank/DDBJ databases">
        <title>Draft genome sequences of lactic acid bacteria (LAB) strains involved in meat spoilage.</title>
        <authorList>
            <person name="Palevich N."/>
        </authorList>
    </citation>
    <scope>NUCLEOTIDE SEQUENCE</scope>
    <source>
        <strain evidence="4">9-14</strain>
    </source>
</reference>